<feature type="region of interest" description="Disordered" evidence="8">
    <location>
        <begin position="1"/>
        <end position="24"/>
    </location>
</feature>
<dbReference type="SUPFAM" id="SSF53137">
    <property type="entry name" value="Translational machinery components"/>
    <property type="match status" value="1"/>
</dbReference>
<evidence type="ECO:0000256" key="5">
    <source>
        <dbReference type="ARBA" id="ARBA00023274"/>
    </source>
</evidence>
<dbReference type="Pfam" id="PF00861">
    <property type="entry name" value="Ribosomal_L18p"/>
    <property type="match status" value="1"/>
</dbReference>
<evidence type="ECO:0000256" key="8">
    <source>
        <dbReference type="SAM" id="MobiDB-lite"/>
    </source>
</evidence>
<evidence type="ECO:0000256" key="7">
    <source>
        <dbReference type="HAMAP-Rule" id="MF_01337"/>
    </source>
</evidence>
<dbReference type="InterPro" id="IPR004389">
    <property type="entry name" value="Ribosomal_uL18_bac-type"/>
</dbReference>
<dbReference type="GO" id="GO:0006412">
    <property type="term" value="P:translation"/>
    <property type="evidence" value="ECO:0007669"/>
    <property type="project" value="UniProtKB-UniRule"/>
</dbReference>
<evidence type="ECO:0000256" key="1">
    <source>
        <dbReference type="ARBA" id="ARBA00007116"/>
    </source>
</evidence>
<evidence type="ECO:0000256" key="4">
    <source>
        <dbReference type="ARBA" id="ARBA00022980"/>
    </source>
</evidence>
<dbReference type="Gene3D" id="3.30.420.100">
    <property type="match status" value="1"/>
</dbReference>
<comment type="subunit">
    <text evidence="7">Part of the 50S ribosomal subunit; part of the 5S rRNA/L5/L18/L25 subcomplex. Contacts the 5S and 23S rRNAs.</text>
</comment>
<dbReference type="HAMAP" id="MF_01337_B">
    <property type="entry name" value="Ribosomal_uL18_B"/>
    <property type="match status" value="1"/>
</dbReference>
<comment type="caution">
    <text evidence="9">The sequence shown here is derived from an EMBL/GenBank/DDBJ whole genome shotgun (WGS) entry which is preliminary data.</text>
</comment>
<dbReference type="GO" id="GO:0005737">
    <property type="term" value="C:cytoplasm"/>
    <property type="evidence" value="ECO:0007669"/>
    <property type="project" value="UniProtKB-ARBA"/>
</dbReference>
<dbReference type="GO" id="GO:0003735">
    <property type="term" value="F:structural constituent of ribosome"/>
    <property type="evidence" value="ECO:0007669"/>
    <property type="project" value="InterPro"/>
</dbReference>
<dbReference type="CDD" id="cd00432">
    <property type="entry name" value="Ribosomal_L18_L5e"/>
    <property type="match status" value="1"/>
</dbReference>
<keyword evidence="2 7" id="KW-0699">rRNA-binding</keyword>
<comment type="similarity">
    <text evidence="1 7">Belongs to the universal ribosomal protein uL18 family.</text>
</comment>
<dbReference type="EMBL" id="PEZL01000021">
    <property type="protein sequence ID" value="PIS13479.1"/>
    <property type="molecule type" value="Genomic_DNA"/>
</dbReference>
<evidence type="ECO:0000313" key="9">
    <source>
        <dbReference type="EMBL" id="PIS13479.1"/>
    </source>
</evidence>
<name>A0A2H0WNH7_9BACT</name>
<dbReference type="InterPro" id="IPR057268">
    <property type="entry name" value="Ribosomal_L18"/>
</dbReference>
<proteinExistence type="inferred from homology"/>
<reference evidence="10" key="1">
    <citation type="submission" date="2017-09" db="EMBL/GenBank/DDBJ databases">
        <title>Depth-based differentiation of microbial function through sediment-hosted aquifers and enrichment of novel symbionts in the deep terrestrial subsurface.</title>
        <authorList>
            <person name="Probst A.J."/>
            <person name="Ladd B."/>
            <person name="Jarett J.K."/>
            <person name="Geller-Mcgrath D.E."/>
            <person name="Sieber C.M.K."/>
            <person name="Emerson J.B."/>
            <person name="Anantharaman K."/>
            <person name="Thomas B.C."/>
            <person name="Malmstrom R."/>
            <person name="Stieglmeier M."/>
            <person name="Klingl A."/>
            <person name="Woyke T."/>
            <person name="Ryan C.M."/>
            <person name="Banfield J.F."/>
        </authorList>
    </citation>
    <scope>NUCLEOTIDE SEQUENCE [LARGE SCALE GENOMIC DNA]</scope>
</reference>
<evidence type="ECO:0000256" key="6">
    <source>
        <dbReference type="ARBA" id="ARBA00035197"/>
    </source>
</evidence>
<keyword evidence="4 7" id="KW-0689">Ribosomal protein</keyword>
<dbReference type="GO" id="GO:0008097">
    <property type="term" value="F:5S rRNA binding"/>
    <property type="evidence" value="ECO:0007669"/>
    <property type="project" value="TreeGrafter"/>
</dbReference>
<evidence type="ECO:0000313" key="10">
    <source>
        <dbReference type="Proteomes" id="UP000230353"/>
    </source>
</evidence>
<accession>A0A2H0WNH7</accession>
<gene>
    <name evidence="7" type="primary">rplR</name>
    <name evidence="9" type="ORF">COT67_01515</name>
</gene>
<dbReference type="GO" id="GO:1990904">
    <property type="term" value="C:ribonucleoprotein complex"/>
    <property type="evidence" value="ECO:0007669"/>
    <property type="project" value="UniProtKB-KW"/>
</dbReference>
<dbReference type="PANTHER" id="PTHR12899:SF3">
    <property type="entry name" value="LARGE RIBOSOMAL SUBUNIT PROTEIN UL18M"/>
    <property type="match status" value="1"/>
</dbReference>
<dbReference type="AlphaFoldDB" id="A0A2H0WNH7"/>
<organism evidence="9 10">
    <name type="scientific">Candidatus Tagabacteria bacterium CG09_land_8_20_14_0_10_41_14</name>
    <dbReference type="NCBI Taxonomy" id="1975021"/>
    <lineage>
        <taxon>Bacteria</taxon>
        <taxon>Candidatus Tagaibacteriota</taxon>
    </lineage>
</organism>
<dbReference type="NCBIfam" id="TIGR00060">
    <property type="entry name" value="L18_bact"/>
    <property type="match status" value="1"/>
</dbReference>
<keyword evidence="3 7" id="KW-0694">RNA-binding</keyword>
<dbReference type="PANTHER" id="PTHR12899">
    <property type="entry name" value="39S RIBOSOMAL PROTEIN L18, MITOCHONDRIAL"/>
    <property type="match status" value="1"/>
</dbReference>
<comment type="function">
    <text evidence="7">This is one of the proteins that bind and probably mediate the attachment of the 5S RNA into the large ribosomal subunit, where it forms part of the central protuberance.</text>
</comment>
<evidence type="ECO:0000256" key="3">
    <source>
        <dbReference type="ARBA" id="ARBA00022884"/>
    </source>
</evidence>
<keyword evidence="5 7" id="KW-0687">Ribonucleoprotein</keyword>
<dbReference type="InterPro" id="IPR005484">
    <property type="entry name" value="Ribosomal_uL18_bac/plant/anim"/>
</dbReference>
<dbReference type="GO" id="GO:0005840">
    <property type="term" value="C:ribosome"/>
    <property type="evidence" value="ECO:0007669"/>
    <property type="project" value="UniProtKB-KW"/>
</dbReference>
<protein>
    <recommendedName>
        <fullName evidence="6 7">Large ribosomal subunit protein uL18</fullName>
    </recommendedName>
</protein>
<sequence length="106" mass="12301">MQDKQKKRYRRHRRVRAKIKGTSKRPRISVFRSNKFLSVQFIDDEKGKTLFQMTDTKRSARDLGKKIAAEVKKKKISKAVFDKGGYAYHGRVKVLADAIREGGVDF</sequence>
<evidence type="ECO:0000256" key="2">
    <source>
        <dbReference type="ARBA" id="ARBA00022730"/>
    </source>
</evidence>
<dbReference type="Proteomes" id="UP000230353">
    <property type="component" value="Unassembled WGS sequence"/>
</dbReference>